<dbReference type="Gene3D" id="3.30.230.10">
    <property type="match status" value="1"/>
</dbReference>
<feature type="domain" description="Lon proteolytic" evidence="1">
    <location>
        <begin position="251"/>
        <end position="363"/>
    </location>
</feature>
<sequence length="562" mass="61462">MLAAAGIAISSFPVTAAYRPPDMEKKIFAADDIQLDKFSRAGLVGALVSVARDFNKEEDGVEYDTRSYALAIAGRLDKDNSKVQDCLDQLKSNGKTIDEEKAEKKRTSSRLYSGVRALMRKKDNKANMTCAAYCVDIALLFDPDGERKDKFKEMEEELKKGDYKVKWKGLLKSPIHHNANPFGGGEQEFVKVEREMPGGDAKEFARRQSRIIGLSVRRLASGKHAGAASSVIVTALKEDDQDGLLFKFDQKVGTMMAGSLEEVIKFLRVRYGKDKIPNGYKVDIVLGDKHQLVDGPSGGTAFSLVIDSLFSGEEIDPAYACTGTITADGESGIIGGVAGKIRGAINRDCKIVGIPYGNAKGVYDSFLLDGMDSLLKINVFTQRNFDEAHKLSRKDKDADVLAAMDNYKQVAALVKKDGPDILKNQAVKDKLQEVLDKAPNHLCAKVLLDFANGQHVKTLSVRGTLDEIDTELSAFGRGGIGDEGKATAEEGVEHLERIKDMIDSRFKDYHSAALSLCQAIVKGANEGEEKDAYAKRIRNLYSKASSARSKILGDPKIVEEMN</sequence>
<dbReference type="KEGG" id="osu:NT6N_22920"/>
<dbReference type="InterPro" id="IPR020568">
    <property type="entry name" value="Ribosomal_Su5_D2-typ_SF"/>
</dbReference>
<dbReference type="InterPro" id="IPR027065">
    <property type="entry name" value="Lon_Prtase"/>
</dbReference>
<protein>
    <recommendedName>
        <fullName evidence="1">Lon proteolytic domain-containing protein</fullName>
    </recommendedName>
</protein>
<proteinExistence type="predicted"/>
<name>A0AAT9FMA4_9BACT</name>
<dbReference type="SUPFAM" id="SSF54211">
    <property type="entry name" value="Ribosomal protein S5 domain 2-like"/>
    <property type="match status" value="1"/>
</dbReference>
<dbReference type="Pfam" id="PF05362">
    <property type="entry name" value="Lon_C"/>
    <property type="match status" value="1"/>
</dbReference>
<evidence type="ECO:0000259" key="1">
    <source>
        <dbReference type="Pfam" id="PF05362"/>
    </source>
</evidence>
<dbReference type="EMBL" id="AP026866">
    <property type="protein sequence ID" value="BDS07252.1"/>
    <property type="molecule type" value="Genomic_DNA"/>
</dbReference>
<organism evidence="2">
    <name type="scientific">Oceaniferula spumae</name>
    <dbReference type="NCBI Taxonomy" id="2979115"/>
    <lineage>
        <taxon>Bacteria</taxon>
        <taxon>Pseudomonadati</taxon>
        <taxon>Verrucomicrobiota</taxon>
        <taxon>Verrucomicrobiia</taxon>
        <taxon>Verrucomicrobiales</taxon>
        <taxon>Verrucomicrobiaceae</taxon>
        <taxon>Oceaniferula</taxon>
    </lineage>
</organism>
<dbReference type="PANTHER" id="PTHR10046">
    <property type="entry name" value="ATP DEPENDENT LON PROTEASE FAMILY MEMBER"/>
    <property type="match status" value="1"/>
</dbReference>
<gene>
    <name evidence="2" type="ORF">NT6N_22920</name>
</gene>
<dbReference type="GO" id="GO:0004176">
    <property type="term" value="F:ATP-dependent peptidase activity"/>
    <property type="evidence" value="ECO:0007669"/>
    <property type="project" value="InterPro"/>
</dbReference>
<evidence type="ECO:0000313" key="2">
    <source>
        <dbReference type="EMBL" id="BDS07252.1"/>
    </source>
</evidence>
<dbReference type="InterPro" id="IPR008269">
    <property type="entry name" value="Lon_proteolytic"/>
</dbReference>
<reference evidence="2" key="1">
    <citation type="submission" date="2024-07" db="EMBL/GenBank/DDBJ databases">
        <title>Complete genome sequence of Verrucomicrobiaceae bacterium NT6N.</title>
        <authorList>
            <person name="Huang C."/>
            <person name="Takami H."/>
            <person name="Hamasaki K."/>
        </authorList>
    </citation>
    <scope>NUCLEOTIDE SEQUENCE</scope>
    <source>
        <strain evidence="2">NT6N</strain>
    </source>
</reference>
<dbReference type="GO" id="GO:0006508">
    <property type="term" value="P:proteolysis"/>
    <property type="evidence" value="ECO:0007669"/>
    <property type="project" value="InterPro"/>
</dbReference>
<accession>A0AAT9FMA4</accession>
<dbReference type="GO" id="GO:0005524">
    <property type="term" value="F:ATP binding"/>
    <property type="evidence" value="ECO:0007669"/>
    <property type="project" value="InterPro"/>
</dbReference>
<dbReference type="GO" id="GO:0030163">
    <property type="term" value="P:protein catabolic process"/>
    <property type="evidence" value="ECO:0007669"/>
    <property type="project" value="InterPro"/>
</dbReference>
<dbReference type="AlphaFoldDB" id="A0AAT9FMA4"/>
<dbReference type="InterPro" id="IPR014721">
    <property type="entry name" value="Ribsml_uS5_D2-typ_fold_subgr"/>
</dbReference>
<dbReference type="GO" id="GO:0004252">
    <property type="term" value="F:serine-type endopeptidase activity"/>
    <property type="evidence" value="ECO:0007669"/>
    <property type="project" value="InterPro"/>
</dbReference>